<dbReference type="Proteomes" id="UP001154255">
    <property type="component" value="Unassembled WGS sequence"/>
</dbReference>
<keyword evidence="7" id="KW-1185">Reference proteome</keyword>
<feature type="domain" description="Carbohydrate kinase PfkB" evidence="3">
    <location>
        <begin position="6"/>
        <end position="289"/>
    </location>
</feature>
<sequence length="314" mass="33173">MPRFDVSSIGLCDVDILGRPIKAIPPEGKLELIDQIRMTVAGTAGATAMDCGILGVSVQGVFTVGKDDMGDYICSKLTGFGVDCSLIKRTDKAQTSASILPIPESGGRPALHVMGASAIFNIDESEYDKVLDARIIHVGGTGLLKSFDGQPTVNLLKKAKELGRTTTYDLIGASAKTFALVEPCLPYIDYFIPSIEEAGEMSHLTDPKKIAQFYKKLGAKNIVLTMGGDGVYVSPHSGEDFTLPAYDIQVVDTTGCGDSFSAGMIVGLIKGWDLPQSARFASAVAAKVAMGLGSDGKLVSFDDTIHAMNTLPTK</sequence>
<dbReference type="Pfam" id="PF00294">
    <property type="entry name" value="PfkB"/>
    <property type="match status" value="1"/>
</dbReference>
<dbReference type="EMBL" id="CAMXCM010000002">
    <property type="protein sequence ID" value="CAI3939022.1"/>
    <property type="molecule type" value="Genomic_DNA"/>
</dbReference>
<evidence type="ECO:0000313" key="6">
    <source>
        <dbReference type="Proteomes" id="UP001154255"/>
    </source>
</evidence>
<dbReference type="PANTHER" id="PTHR10584:SF166">
    <property type="entry name" value="RIBOKINASE"/>
    <property type="match status" value="1"/>
</dbReference>
<organism evidence="4 6">
    <name type="scientific">Commensalibacter communis</name>
    <dbReference type="NCBI Taxonomy" id="2972786"/>
    <lineage>
        <taxon>Bacteria</taxon>
        <taxon>Pseudomonadati</taxon>
        <taxon>Pseudomonadota</taxon>
        <taxon>Alphaproteobacteria</taxon>
        <taxon>Acetobacterales</taxon>
        <taxon>Acetobacteraceae</taxon>
    </lineage>
</organism>
<gene>
    <name evidence="5" type="ORF">R53529_LOCUS1317</name>
    <name evidence="4" type="ORF">R53530_LOCUS1117</name>
</gene>
<reference evidence="4" key="1">
    <citation type="submission" date="2022-10" db="EMBL/GenBank/DDBJ databases">
        <authorList>
            <person name="Botero Cardona J."/>
        </authorList>
    </citation>
    <scope>NUCLEOTIDE SEQUENCE</scope>
    <source>
        <strain evidence="4">LMG 31819</strain>
        <strain evidence="5">R-53529</strain>
    </source>
</reference>
<evidence type="ECO:0000313" key="4">
    <source>
        <dbReference type="EMBL" id="CAI3939022.1"/>
    </source>
</evidence>
<proteinExistence type="predicted"/>
<dbReference type="AlphaFoldDB" id="A0A9W4TLJ2"/>
<keyword evidence="2" id="KW-0418">Kinase</keyword>
<dbReference type="PANTHER" id="PTHR10584">
    <property type="entry name" value="SUGAR KINASE"/>
    <property type="match status" value="1"/>
</dbReference>
<dbReference type="SUPFAM" id="SSF53613">
    <property type="entry name" value="Ribokinase-like"/>
    <property type="match status" value="1"/>
</dbReference>
<dbReference type="EMBL" id="CAMXCS010000002">
    <property type="protein sequence ID" value="CAI3944485.1"/>
    <property type="molecule type" value="Genomic_DNA"/>
</dbReference>
<dbReference type="Gene3D" id="3.40.1190.20">
    <property type="match status" value="1"/>
</dbReference>
<dbReference type="Proteomes" id="UP001154259">
    <property type="component" value="Unassembled WGS sequence"/>
</dbReference>
<dbReference type="InterPro" id="IPR029056">
    <property type="entry name" value="Ribokinase-like"/>
</dbReference>
<evidence type="ECO:0000313" key="7">
    <source>
        <dbReference type="Proteomes" id="UP001154259"/>
    </source>
</evidence>
<dbReference type="GO" id="GO:0005829">
    <property type="term" value="C:cytosol"/>
    <property type="evidence" value="ECO:0007669"/>
    <property type="project" value="TreeGrafter"/>
</dbReference>
<accession>A0A9W4TLJ2</accession>
<dbReference type="CDD" id="cd01166">
    <property type="entry name" value="KdgK"/>
    <property type="match status" value="1"/>
</dbReference>
<name>A0A9W4TLJ2_9PROT</name>
<protein>
    <submittedName>
        <fullName evidence="4 5">Ribokinase family (RbsK)</fullName>
    </submittedName>
</protein>
<dbReference type="RefSeq" id="WP_271789749.1">
    <property type="nucleotide sequence ID" value="NZ_CAMXCL010000002.1"/>
</dbReference>
<evidence type="ECO:0000256" key="2">
    <source>
        <dbReference type="ARBA" id="ARBA00022777"/>
    </source>
</evidence>
<keyword evidence="1" id="KW-0808">Transferase</keyword>
<dbReference type="InterPro" id="IPR011611">
    <property type="entry name" value="PfkB_dom"/>
</dbReference>
<comment type="caution">
    <text evidence="4">The sequence shown here is derived from an EMBL/GenBank/DDBJ whole genome shotgun (WGS) entry which is preliminary data.</text>
</comment>
<dbReference type="GO" id="GO:0016301">
    <property type="term" value="F:kinase activity"/>
    <property type="evidence" value="ECO:0007669"/>
    <property type="project" value="UniProtKB-KW"/>
</dbReference>
<evidence type="ECO:0000259" key="3">
    <source>
        <dbReference type="Pfam" id="PF00294"/>
    </source>
</evidence>
<evidence type="ECO:0000313" key="5">
    <source>
        <dbReference type="EMBL" id="CAI3944485.1"/>
    </source>
</evidence>
<evidence type="ECO:0000256" key="1">
    <source>
        <dbReference type="ARBA" id="ARBA00022679"/>
    </source>
</evidence>